<dbReference type="KEGG" id="mfi:DSM1535_1252"/>
<dbReference type="RefSeq" id="WP_048072785.1">
    <property type="nucleotide sequence ID" value="NZ_JARRCX010000006.1"/>
</dbReference>
<reference evidence="7" key="1">
    <citation type="submission" date="2014-08" db="EMBL/GenBank/DDBJ databases">
        <authorList>
            <person name="Wibberg D."/>
        </authorList>
    </citation>
    <scope>NUCLEOTIDE SEQUENCE</scope>
</reference>
<comment type="subcellular location">
    <subcellularLocation>
        <location evidence="1">Endomembrane system</location>
        <topology evidence="1">Multi-pass membrane protein</topology>
    </subcellularLocation>
</comment>
<feature type="transmembrane region" description="Helical" evidence="5">
    <location>
        <begin position="316"/>
        <end position="333"/>
    </location>
</feature>
<dbReference type="SUPFAM" id="SSF50156">
    <property type="entry name" value="PDZ domain-like"/>
    <property type="match status" value="1"/>
</dbReference>
<dbReference type="PANTHER" id="PTHR13325:SF3">
    <property type="entry name" value="MEMBRANE-BOUND TRANSCRIPTION FACTOR SITE-2 PROTEASE"/>
    <property type="match status" value="1"/>
</dbReference>
<feature type="transmembrane region" description="Helical" evidence="5">
    <location>
        <begin position="62"/>
        <end position="82"/>
    </location>
</feature>
<accession>A0A090I3H7</accession>
<dbReference type="InterPro" id="IPR036034">
    <property type="entry name" value="PDZ_sf"/>
</dbReference>
<dbReference type="PRINTS" id="PR01000">
    <property type="entry name" value="SREBPS2PTASE"/>
</dbReference>
<sequence>MDVLLYYAIFFVSIYILAILFRDKLKVDVYGPILMRRTKKMRGWIDYIANLSPKFWRWSMNIGIPITVLGMAFMVYTIILSLEVMFQKPTTALLLPGVDIPGSPIFIPIFAGIIALILLMVVHEFGHGILARAQGVEIKSIGVILLAVLPGAFVELDEEDVEKAKRSVKLRIYAAGSMFNLGLAAIAWVVVIILTSSFIPYAFQSDGLKIISVTPNGPSEGILQEGMIVTSINGYSVNNRNAYTELIMNKTKPGDQMTYVTDKGTYTITATGQPSNQSIAYPGTRSETHLVVKPEVAQNFGEIIPWSLYNLADVCYWIYALNLMVGLFNLLPMKPLDGGHIFEELLRYKVPENITGTIVSSVSWVMIAIVALLIIYGTVPGIMQMF</sequence>
<dbReference type="PATRIC" id="fig|2162.9.peg.1278"/>
<gene>
    <name evidence="7" type="ORF">DSM1535_1252</name>
</gene>
<proteinExistence type="predicted"/>
<dbReference type="Pfam" id="PF02163">
    <property type="entry name" value="Peptidase_M50"/>
    <property type="match status" value="1"/>
</dbReference>
<evidence type="ECO:0000259" key="6">
    <source>
        <dbReference type="Pfam" id="PF02163"/>
    </source>
</evidence>
<feature type="transmembrane region" description="Helical" evidence="5">
    <location>
        <begin position="354"/>
        <end position="376"/>
    </location>
</feature>
<name>A0A090I3H7_METFO</name>
<keyword evidence="3 5" id="KW-1133">Transmembrane helix</keyword>
<keyword evidence="4 5" id="KW-0472">Membrane</keyword>
<protein>
    <submittedName>
        <fullName evidence="7">Peptidase M50</fullName>
    </submittedName>
</protein>
<dbReference type="GO" id="GO:0005737">
    <property type="term" value="C:cytoplasm"/>
    <property type="evidence" value="ECO:0007669"/>
    <property type="project" value="TreeGrafter"/>
</dbReference>
<feature type="transmembrane region" description="Helical" evidence="5">
    <location>
        <begin position="172"/>
        <end position="199"/>
    </location>
</feature>
<evidence type="ECO:0000256" key="4">
    <source>
        <dbReference type="ARBA" id="ARBA00023136"/>
    </source>
</evidence>
<dbReference type="CDD" id="cd06159">
    <property type="entry name" value="S2P-M50_PDZ_Arch"/>
    <property type="match status" value="1"/>
</dbReference>
<evidence type="ECO:0000256" key="5">
    <source>
        <dbReference type="SAM" id="Phobius"/>
    </source>
</evidence>
<dbReference type="Gene3D" id="2.30.42.10">
    <property type="match status" value="1"/>
</dbReference>
<dbReference type="GO" id="GO:0031293">
    <property type="term" value="P:membrane protein intracellular domain proteolysis"/>
    <property type="evidence" value="ECO:0007669"/>
    <property type="project" value="TreeGrafter"/>
</dbReference>
<dbReference type="GO" id="GO:0004222">
    <property type="term" value="F:metalloendopeptidase activity"/>
    <property type="evidence" value="ECO:0007669"/>
    <property type="project" value="InterPro"/>
</dbReference>
<dbReference type="GO" id="GO:0012505">
    <property type="term" value="C:endomembrane system"/>
    <property type="evidence" value="ECO:0007669"/>
    <property type="project" value="UniProtKB-SubCell"/>
</dbReference>
<dbReference type="InterPro" id="IPR008915">
    <property type="entry name" value="Peptidase_M50"/>
</dbReference>
<dbReference type="AlphaFoldDB" id="A0A090I3H7"/>
<feature type="transmembrane region" description="Helical" evidence="5">
    <location>
        <begin position="6"/>
        <end position="22"/>
    </location>
</feature>
<organism evidence="7">
    <name type="scientific">Methanobacterium formicicum</name>
    <dbReference type="NCBI Taxonomy" id="2162"/>
    <lineage>
        <taxon>Archaea</taxon>
        <taxon>Methanobacteriati</taxon>
        <taxon>Methanobacteriota</taxon>
        <taxon>Methanomada group</taxon>
        <taxon>Methanobacteria</taxon>
        <taxon>Methanobacteriales</taxon>
        <taxon>Methanobacteriaceae</taxon>
        <taxon>Methanobacterium</taxon>
    </lineage>
</organism>
<evidence type="ECO:0000313" key="7">
    <source>
        <dbReference type="EMBL" id="CEA13589.1"/>
    </source>
</evidence>
<dbReference type="InterPro" id="IPR001193">
    <property type="entry name" value="MBTPS2"/>
</dbReference>
<dbReference type="PANTHER" id="PTHR13325">
    <property type="entry name" value="PROTEASE M50 MEMBRANE-BOUND TRANSCRIPTION FACTOR SITE 2 PROTEASE"/>
    <property type="match status" value="1"/>
</dbReference>
<dbReference type="EMBL" id="LN515531">
    <property type="protein sequence ID" value="CEA13589.1"/>
    <property type="molecule type" value="Genomic_DNA"/>
</dbReference>
<dbReference type="GO" id="GO:0016020">
    <property type="term" value="C:membrane"/>
    <property type="evidence" value="ECO:0007669"/>
    <property type="project" value="InterPro"/>
</dbReference>
<feature type="transmembrane region" description="Helical" evidence="5">
    <location>
        <begin position="102"/>
        <end position="122"/>
    </location>
</feature>
<evidence type="ECO:0000256" key="2">
    <source>
        <dbReference type="ARBA" id="ARBA00022692"/>
    </source>
</evidence>
<keyword evidence="2 5" id="KW-0812">Transmembrane</keyword>
<evidence type="ECO:0000256" key="3">
    <source>
        <dbReference type="ARBA" id="ARBA00022989"/>
    </source>
</evidence>
<evidence type="ECO:0000256" key="1">
    <source>
        <dbReference type="ARBA" id="ARBA00004127"/>
    </source>
</evidence>
<feature type="domain" description="Peptidase M50" evidence="6">
    <location>
        <begin position="112"/>
        <end position="368"/>
    </location>
</feature>